<dbReference type="Proteomes" id="UP000282433">
    <property type="component" value="Chromosome"/>
</dbReference>
<evidence type="ECO:0000313" key="3">
    <source>
        <dbReference type="Proteomes" id="UP000282433"/>
    </source>
</evidence>
<evidence type="ECO:0000313" key="2">
    <source>
        <dbReference type="EMBL" id="VEB02390.1"/>
    </source>
</evidence>
<organism evidence="2 3">
    <name type="scientific">Klebsiella pneumoniae</name>
    <dbReference type="NCBI Taxonomy" id="573"/>
    <lineage>
        <taxon>Bacteria</taxon>
        <taxon>Pseudomonadati</taxon>
        <taxon>Pseudomonadota</taxon>
        <taxon>Gammaproteobacteria</taxon>
        <taxon>Enterobacterales</taxon>
        <taxon>Enterobacteriaceae</taxon>
        <taxon>Klebsiella/Raoultella group</taxon>
        <taxon>Klebsiella</taxon>
        <taxon>Klebsiella pneumoniae complex</taxon>
    </lineage>
</organism>
<dbReference type="AlphaFoldDB" id="A0A336JCR5"/>
<feature type="domain" description="EAL" evidence="1">
    <location>
        <begin position="224"/>
        <end position="284"/>
    </location>
</feature>
<dbReference type="Gene3D" id="3.20.20.450">
    <property type="entry name" value="EAL domain"/>
    <property type="match status" value="1"/>
</dbReference>
<name>A0A336JCR5_KLEPN</name>
<reference evidence="2 3" key="1">
    <citation type="submission" date="2018-12" db="EMBL/GenBank/DDBJ databases">
        <authorList>
            <consortium name="Pathogen Informatics"/>
        </authorList>
    </citation>
    <scope>NUCLEOTIDE SEQUENCE [LARGE SCALE GENOMIC DNA]</scope>
    <source>
        <strain evidence="2 3">NCTC13635</strain>
    </source>
</reference>
<evidence type="ECO:0000259" key="1">
    <source>
        <dbReference type="PROSITE" id="PS50883"/>
    </source>
</evidence>
<dbReference type="InterPro" id="IPR035919">
    <property type="entry name" value="EAL_sf"/>
</dbReference>
<sequence>MQEITNYVLSPCAMAAKGLSQLIGTSLQSPVWLNPCHQTPLTIPPTVNVGQIIIFIPDDPLWLLFTLRKAASLLAYTKRPLPVVLLSRSPTPWLWKTLLHQVSDHRLLASGQAVSSDLPCRALADLLKGGLVGYPTLQQLSSVEALASGNPPSGLSKIELNAIFALLCGLSINSQAQIRNVSQKTLYRQISSGLNKIAKYHPHMASRFHGGLNKLVEGQGMSVLTACEREFIHAIHSRQIFPVFQPIVDDNLRVQGFEILSRWRKDNIVLKSDEFLLHIHSEYA</sequence>
<dbReference type="PROSITE" id="PS50883">
    <property type="entry name" value="EAL"/>
    <property type="match status" value="1"/>
</dbReference>
<dbReference type="SUPFAM" id="SSF141868">
    <property type="entry name" value="EAL domain-like"/>
    <property type="match status" value="1"/>
</dbReference>
<gene>
    <name evidence="2" type="ORF">NCTC13635_02817</name>
</gene>
<protein>
    <submittedName>
        <fullName evidence="2">Fimbrial protein</fullName>
    </submittedName>
</protein>
<dbReference type="EMBL" id="LR134162">
    <property type="protein sequence ID" value="VEB02390.1"/>
    <property type="molecule type" value="Genomic_DNA"/>
</dbReference>
<proteinExistence type="predicted"/>
<accession>A0A336JCR5</accession>
<dbReference type="InterPro" id="IPR001633">
    <property type="entry name" value="EAL_dom"/>
</dbReference>